<dbReference type="GO" id="GO:0005886">
    <property type="term" value="C:plasma membrane"/>
    <property type="evidence" value="ECO:0007669"/>
    <property type="project" value="UniProtKB-SubCell"/>
</dbReference>
<evidence type="ECO:0000313" key="7">
    <source>
        <dbReference type="EMBL" id="SDN17808.1"/>
    </source>
</evidence>
<feature type="transmembrane region" description="Helical" evidence="6">
    <location>
        <begin position="380"/>
        <end position="400"/>
    </location>
</feature>
<feature type="transmembrane region" description="Helical" evidence="6">
    <location>
        <begin position="39"/>
        <end position="62"/>
    </location>
</feature>
<keyword evidence="4 6" id="KW-1133">Transmembrane helix</keyword>
<organism evidence="7 8">
    <name type="scientific">Alkalicoccus daliensis</name>
    <dbReference type="NCBI Taxonomy" id="745820"/>
    <lineage>
        <taxon>Bacteria</taxon>
        <taxon>Bacillati</taxon>
        <taxon>Bacillota</taxon>
        <taxon>Bacilli</taxon>
        <taxon>Bacillales</taxon>
        <taxon>Bacillaceae</taxon>
        <taxon>Alkalicoccus</taxon>
    </lineage>
</organism>
<keyword evidence="8" id="KW-1185">Reference proteome</keyword>
<dbReference type="PANTHER" id="PTHR42770">
    <property type="entry name" value="AMINO ACID TRANSPORTER-RELATED"/>
    <property type="match status" value="1"/>
</dbReference>
<feature type="transmembrane region" description="Helical" evidence="6">
    <location>
        <begin position="156"/>
        <end position="176"/>
    </location>
</feature>
<dbReference type="PANTHER" id="PTHR42770:SF11">
    <property type="entry name" value="INNER MEMBRANE TRANSPORT PROTEIN YBAT"/>
    <property type="match status" value="1"/>
</dbReference>
<feature type="transmembrane region" description="Helical" evidence="6">
    <location>
        <begin position="230"/>
        <end position="249"/>
    </location>
</feature>
<dbReference type="Proteomes" id="UP000198778">
    <property type="component" value="Unassembled WGS sequence"/>
</dbReference>
<feature type="transmembrane region" description="Helical" evidence="6">
    <location>
        <begin position="406"/>
        <end position="427"/>
    </location>
</feature>
<dbReference type="GO" id="GO:0022857">
    <property type="term" value="F:transmembrane transporter activity"/>
    <property type="evidence" value="ECO:0007669"/>
    <property type="project" value="InterPro"/>
</dbReference>
<feature type="transmembrane region" description="Helical" evidence="6">
    <location>
        <begin position="12"/>
        <end position="33"/>
    </location>
</feature>
<dbReference type="Pfam" id="PF13520">
    <property type="entry name" value="AA_permease_2"/>
    <property type="match status" value="1"/>
</dbReference>
<feature type="transmembrane region" description="Helical" evidence="6">
    <location>
        <begin position="196"/>
        <end position="218"/>
    </location>
</feature>
<feature type="transmembrane region" description="Helical" evidence="6">
    <location>
        <begin position="126"/>
        <end position="144"/>
    </location>
</feature>
<evidence type="ECO:0000256" key="2">
    <source>
        <dbReference type="ARBA" id="ARBA00022475"/>
    </source>
</evidence>
<dbReference type="EMBL" id="FNIL01000001">
    <property type="protein sequence ID" value="SDN17808.1"/>
    <property type="molecule type" value="Genomic_DNA"/>
</dbReference>
<dbReference type="Gene3D" id="1.20.1740.10">
    <property type="entry name" value="Amino acid/polyamine transporter I"/>
    <property type="match status" value="1"/>
</dbReference>
<feature type="transmembrane region" description="Helical" evidence="6">
    <location>
        <begin position="323"/>
        <end position="343"/>
    </location>
</feature>
<feature type="transmembrane region" description="Helical" evidence="6">
    <location>
        <begin position="83"/>
        <end position="106"/>
    </location>
</feature>
<reference evidence="8" key="1">
    <citation type="submission" date="2016-10" db="EMBL/GenBank/DDBJ databases">
        <authorList>
            <person name="Varghese N."/>
            <person name="Submissions S."/>
        </authorList>
    </citation>
    <scope>NUCLEOTIDE SEQUENCE [LARGE SCALE GENOMIC DNA]</scope>
    <source>
        <strain evidence="8">CGMCC 1.10369</strain>
    </source>
</reference>
<dbReference type="PIRSF" id="PIRSF006060">
    <property type="entry name" value="AA_transporter"/>
    <property type="match status" value="1"/>
</dbReference>
<evidence type="ECO:0000256" key="5">
    <source>
        <dbReference type="ARBA" id="ARBA00023136"/>
    </source>
</evidence>
<evidence type="ECO:0000256" key="6">
    <source>
        <dbReference type="SAM" id="Phobius"/>
    </source>
</evidence>
<dbReference type="InterPro" id="IPR050367">
    <property type="entry name" value="APC_superfamily"/>
</dbReference>
<accession>A0A1G9Z893</accession>
<proteinExistence type="predicted"/>
<keyword evidence="2" id="KW-1003">Cell membrane</keyword>
<dbReference type="OrthoDB" id="9804700at2"/>
<dbReference type="AlphaFoldDB" id="A0A1G9Z893"/>
<evidence type="ECO:0000313" key="8">
    <source>
        <dbReference type="Proteomes" id="UP000198778"/>
    </source>
</evidence>
<dbReference type="RefSeq" id="WP_090839319.1">
    <property type="nucleotide sequence ID" value="NZ_FNIL01000001.1"/>
</dbReference>
<keyword evidence="5 6" id="KW-0472">Membrane</keyword>
<evidence type="ECO:0000256" key="1">
    <source>
        <dbReference type="ARBA" id="ARBA00004651"/>
    </source>
</evidence>
<name>A0A1G9Z893_9BACI</name>
<gene>
    <name evidence="7" type="ORF">SAMN04488053_1015</name>
</gene>
<dbReference type="InterPro" id="IPR002293">
    <property type="entry name" value="AA/rel_permease1"/>
</dbReference>
<evidence type="ECO:0000256" key="4">
    <source>
        <dbReference type="ARBA" id="ARBA00022989"/>
    </source>
</evidence>
<protein>
    <submittedName>
        <fullName evidence="7">Amino acid/polyamine/organocation transporter, APC superfamily (TC 2.A.3)</fullName>
    </submittedName>
</protein>
<feature type="transmembrane region" description="Helical" evidence="6">
    <location>
        <begin position="349"/>
        <end position="368"/>
    </location>
</feature>
<sequence>MKQGNYEKNSITLPGAVGLGTGVMIGAGIFALLGQVAEITGYLFPLSFIVGGLITVFSAYGYAKMANAYPSAGGIGMFFAKAYGKGTVTGAAALLMAISMIINQALISRTFGTYSLQLFNIGSDSFLVPVLGVGLIIFAFLINLTKNQFIEKFISIISILKIIGIAAFALAALWVSNFTFDGVLTGSAPEHTSINFIASLALTILAFKGFTTITNNGAEIVNPHKNISRAIAISIAICAVIYFLITWAVSSNLSVAEIIEARDYSLAAAAEPALGELGVWFTIGIAILATISVIIASIFAVSRMTAMMTDMKLIPHKHFRLPGNLQQHMLVYVAAIAIILTVFFDLPRIATLGAIFYLSMDIMFHWGILTRLKDDINAKASIVISAIILDAVVLGAFLWYKITTDLLITIVSVTFVLLIFISEHFYLKKQPPEEEGSHSH</sequence>
<feature type="transmembrane region" description="Helical" evidence="6">
    <location>
        <begin position="279"/>
        <end position="302"/>
    </location>
</feature>
<keyword evidence="3 6" id="KW-0812">Transmembrane</keyword>
<comment type="subcellular location">
    <subcellularLocation>
        <location evidence="1">Cell membrane</location>
        <topology evidence="1">Multi-pass membrane protein</topology>
    </subcellularLocation>
</comment>
<dbReference type="STRING" id="745820.SAMN04488053_1015"/>
<evidence type="ECO:0000256" key="3">
    <source>
        <dbReference type="ARBA" id="ARBA00022692"/>
    </source>
</evidence>